<dbReference type="SUPFAM" id="SSF64005">
    <property type="entry name" value="Undecaprenyl diphosphate synthase"/>
    <property type="match status" value="1"/>
</dbReference>
<gene>
    <name evidence="5" type="ORF">B4U80_05426</name>
</gene>
<name>A0A443SBT6_9ACAR</name>
<dbReference type="GO" id="GO:0005783">
    <property type="term" value="C:endoplasmic reticulum"/>
    <property type="evidence" value="ECO:0007669"/>
    <property type="project" value="TreeGrafter"/>
</dbReference>
<dbReference type="EC" id="2.5.1.87" evidence="2"/>
<dbReference type="VEuPathDB" id="VectorBase:LDEU007058"/>
<dbReference type="GO" id="GO:0045547">
    <property type="term" value="F:ditrans,polycis-polyprenyl diphosphate synthase [(2E,6E)-farnesyl diphosphate specific] activity"/>
    <property type="evidence" value="ECO:0007669"/>
    <property type="project" value="UniProtKB-EC"/>
</dbReference>
<dbReference type="InterPro" id="IPR036424">
    <property type="entry name" value="UPP_synth-like_sf"/>
</dbReference>
<dbReference type="STRING" id="299467.A0A443SBT6"/>
<proteinExistence type="inferred from homology"/>
<dbReference type="InterPro" id="IPR001441">
    <property type="entry name" value="UPP_synth-like"/>
</dbReference>
<dbReference type="EMBL" id="NCKV01004185">
    <property type="protein sequence ID" value="RWS24982.1"/>
    <property type="molecule type" value="Genomic_DNA"/>
</dbReference>
<comment type="caution">
    <text evidence="5">The sequence shown here is derived from an EMBL/GenBank/DDBJ whole genome shotgun (WGS) entry which is preliminary data.</text>
</comment>
<organism evidence="5 6">
    <name type="scientific">Leptotrombidium deliense</name>
    <dbReference type="NCBI Taxonomy" id="299467"/>
    <lineage>
        <taxon>Eukaryota</taxon>
        <taxon>Metazoa</taxon>
        <taxon>Ecdysozoa</taxon>
        <taxon>Arthropoda</taxon>
        <taxon>Chelicerata</taxon>
        <taxon>Arachnida</taxon>
        <taxon>Acari</taxon>
        <taxon>Acariformes</taxon>
        <taxon>Trombidiformes</taxon>
        <taxon>Prostigmata</taxon>
        <taxon>Anystina</taxon>
        <taxon>Parasitengona</taxon>
        <taxon>Trombiculoidea</taxon>
        <taxon>Trombiculidae</taxon>
        <taxon>Leptotrombidium</taxon>
    </lineage>
</organism>
<dbReference type="Proteomes" id="UP000288716">
    <property type="component" value="Unassembled WGS sequence"/>
</dbReference>
<dbReference type="Gene3D" id="3.40.1180.10">
    <property type="entry name" value="Decaprenyl diphosphate synthase-like"/>
    <property type="match status" value="1"/>
</dbReference>
<dbReference type="PANTHER" id="PTHR10291:SF43">
    <property type="entry name" value="DEHYDRODOLICHYL DIPHOSPHATE SYNTHASE COMPLEX SUBUNIT DHDDS"/>
    <property type="match status" value="1"/>
</dbReference>
<protein>
    <recommendedName>
        <fullName evidence="2">ditrans,polycis-polyprenyl diphosphate synthase [(2E,6E)-farnesyldiphosphate specific]</fullName>
        <ecNumber evidence="2">2.5.1.87</ecNumber>
    </recommendedName>
</protein>
<keyword evidence="6" id="KW-1185">Reference proteome</keyword>
<reference evidence="5 6" key="1">
    <citation type="journal article" date="2018" name="Gigascience">
        <title>Genomes of trombidid mites reveal novel predicted allergens and laterally-transferred genes associated with secondary metabolism.</title>
        <authorList>
            <person name="Dong X."/>
            <person name="Chaisiri K."/>
            <person name="Xia D."/>
            <person name="Armstrong S.D."/>
            <person name="Fang Y."/>
            <person name="Donnelly M.J."/>
            <person name="Kadowaki T."/>
            <person name="McGarry J.W."/>
            <person name="Darby A.C."/>
            <person name="Makepeace B.L."/>
        </authorList>
    </citation>
    <scope>NUCLEOTIDE SEQUENCE [LARGE SCALE GENOMIC DNA]</scope>
    <source>
        <strain evidence="5">UoL-UT</strain>
    </source>
</reference>
<sequence>MSETRINIVMAYKSTDEIDNVMTTIKTAVKEKDVYIEDNNEKILQTAIGSPPDMFIRTPGEISYSNFFLWQLNA</sequence>
<keyword evidence="3" id="KW-0808">Transferase</keyword>
<accession>A0A443SBT6</accession>
<evidence type="ECO:0000256" key="4">
    <source>
        <dbReference type="ARBA" id="ARBA00047353"/>
    </source>
</evidence>
<evidence type="ECO:0000313" key="5">
    <source>
        <dbReference type="EMBL" id="RWS24982.1"/>
    </source>
</evidence>
<dbReference type="AlphaFoldDB" id="A0A443SBT6"/>
<evidence type="ECO:0000256" key="3">
    <source>
        <dbReference type="ARBA" id="ARBA00022679"/>
    </source>
</evidence>
<comment type="catalytic activity">
    <reaction evidence="4">
        <text>n isopentenyl diphosphate + (2E,6E)-farnesyl diphosphate = a di-trans,poly-cis-polyprenyl diphosphate + n diphosphate</text>
        <dbReference type="Rhea" id="RHEA:53008"/>
        <dbReference type="Rhea" id="RHEA-COMP:19494"/>
        <dbReference type="ChEBI" id="CHEBI:33019"/>
        <dbReference type="ChEBI" id="CHEBI:128769"/>
        <dbReference type="ChEBI" id="CHEBI:136960"/>
        <dbReference type="ChEBI" id="CHEBI:175763"/>
        <dbReference type="EC" id="2.5.1.87"/>
    </reaction>
</comment>
<comment type="similarity">
    <text evidence="1">Belongs to the UPP synthase family.</text>
</comment>
<dbReference type="GO" id="GO:0016094">
    <property type="term" value="P:polyprenol biosynthetic process"/>
    <property type="evidence" value="ECO:0007669"/>
    <property type="project" value="TreeGrafter"/>
</dbReference>
<evidence type="ECO:0000256" key="2">
    <source>
        <dbReference type="ARBA" id="ARBA00012596"/>
    </source>
</evidence>
<evidence type="ECO:0000313" key="6">
    <source>
        <dbReference type="Proteomes" id="UP000288716"/>
    </source>
</evidence>
<dbReference type="PANTHER" id="PTHR10291">
    <property type="entry name" value="DEHYDRODOLICHYL DIPHOSPHATE SYNTHASE FAMILY MEMBER"/>
    <property type="match status" value="1"/>
</dbReference>
<dbReference type="Pfam" id="PF01255">
    <property type="entry name" value="Prenyltransf"/>
    <property type="match status" value="1"/>
</dbReference>
<dbReference type="GO" id="GO:1904423">
    <property type="term" value="C:dehydrodolichyl diphosphate synthase complex"/>
    <property type="evidence" value="ECO:0007669"/>
    <property type="project" value="TreeGrafter"/>
</dbReference>
<evidence type="ECO:0000256" key="1">
    <source>
        <dbReference type="ARBA" id="ARBA00005432"/>
    </source>
</evidence>